<evidence type="ECO:0000256" key="7">
    <source>
        <dbReference type="RuleBase" id="RU364069"/>
    </source>
</evidence>
<comment type="caution">
    <text evidence="8">The sequence shown here is derived from an EMBL/GenBank/DDBJ whole genome shotgun (WGS) entry which is preliminary data.</text>
</comment>
<evidence type="ECO:0000256" key="3">
    <source>
        <dbReference type="ARBA" id="ARBA00012098"/>
    </source>
</evidence>
<comment type="subunit">
    <text evidence="7">Homodimer.</text>
</comment>
<dbReference type="GO" id="GO:0000271">
    <property type="term" value="P:polysaccharide biosynthetic process"/>
    <property type="evidence" value="ECO:0007669"/>
    <property type="project" value="TreeGrafter"/>
</dbReference>
<dbReference type="InterPro" id="IPR000888">
    <property type="entry name" value="RmlC-like"/>
</dbReference>
<organism evidence="8 9">
    <name type="scientific">Parasedimentitalea maritima</name>
    <dbReference type="NCBI Taxonomy" id="2578117"/>
    <lineage>
        <taxon>Bacteria</taxon>
        <taxon>Pseudomonadati</taxon>
        <taxon>Pseudomonadota</taxon>
        <taxon>Alphaproteobacteria</taxon>
        <taxon>Rhodobacterales</taxon>
        <taxon>Paracoccaceae</taxon>
        <taxon>Parasedimentitalea</taxon>
    </lineage>
</organism>
<reference evidence="8 9" key="1">
    <citation type="submission" date="2019-12" db="EMBL/GenBank/DDBJ databases">
        <authorList>
            <person name="Zhang Y.-J."/>
        </authorList>
    </citation>
    <scope>NUCLEOTIDE SEQUENCE [LARGE SCALE GENOMIC DNA]</scope>
    <source>
        <strain evidence="8 9">H18S-6</strain>
    </source>
</reference>
<dbReference type="EMBL" id="WSFO01000007">
    <property type="protein sequence ID" value="KAE9629303.1"/>
    <property type="molecule type" value="Genomic_DNA"/>
</dbReference>
<dbReference type="AlphaFoldDB" id="A0A6A4RJ56"/>
<dbReference type="GO" id="GO:0005829">
    <property type="term" value="C:cytosol"/>
    <property type="evidence" value="ECO:0007669"/>
    <property type="project" value="TreeGrafter"/>
</dbReference>
<dbReference type="Proteomes" id="UP000441586">
    <property type="component" value="Unassembled WGS sequence"/>
</dbReference>
<dbReference type="PANTHER" id="PTHR21047">
    <property type="entry name" value="DTDP-6-DEOXY-D-GLUCOSE-3,5 EPIMERASE"/>
    <property type="match status" value="1"/>
</dbReference>
<evidence type="ECO:0000256" key="6">
    <source>
        <dbReference type="PIRSR" id="PIRSR600888-3"/>
    </source>
</evidence>
<dbReference type="NCBIfam" id="TIGR01221">
    <property type="entry name" value="rmlC"/>
    <property type="match status" value="1"/>
</dbReference>
<comment type="similarity">
    <text evidence="7">Belongs to the dTDP-4-dehydrorhamnose 3,5-epimerase family.</text>
</comment>
<evidence type="ECO:0000256" key="1">
    <source>
        <dbReference type="ARBA" id="ARBA00001298"/>
    </source>
</evidence>
<comment type="function">
    <text evidence="2 7">Catalyzes the epimerization of the C3' and C5'positions of dTDP-6-deoxy-D-xylo-4-hexulose, forming dTDP-6-deoxy-L-lyxo-4-hexulose.</text>
</comment>
<name>A0A6A4RJ56_9RHOB</name>
<dbReference type="GO" id="GO:0008830">
    <property type="term" value="F:dTDP-4-dehydrorhamnose 3,5-epimerase activity"/>
    <property type="evidence" value="ECO:0007669"/>
    <property type="project" value="UniProtKB-UniRule"/>
</dbReference>
<dbReference type="InterPro" id="IPR011051">
    <property type="entry name" value="RmlC_Cupin_sf"/>
</dbReference>
<feature type="site" description="Participates in a stacking interaction with the thymidine ring of dTDP-4-oxo-6-deoxyglucose" evidence="6">
    <location>
        <position position="138"/>
    </location>
</feature>
<dbReference type="Gene3D" id="2.60.120.10">
    <property type="entry name" value="Jelly Rolls"/>
    <property type="match status" value="1"/>
</dbReference>
<dbReference type="GO" id="GO:0019305">
    <property type="term" value="P:dTDP-rhamnose biosynthetic process"/>
    <property type="evidence" value="ECO:0007669"/>
    <property type="project" value="UniProtKB-UniRule"/>
</dbReference>
<dbReference type="Pfam" id="PF00908">
    <property type="entry name" value="dTDP_sugar_isom"/>
    <property type="match status" value="1"/>
</dbReference>
<dbReference type="CDD" id="cd00438">
    <property type="entry name" value="cupin_RmlC"/>
    <property type="match status" value="1"/>
</dbReference>
<evidence type="ECO:0000313" key="8">
    <source>
        <dbReference type="EMBL" id="KAE9629303.1"/>
    </source>
</evidence>
<comment type="catalytic activity">
    <reaction evidence="1 7">
        <text>dTDP-4-dehydro-6-deoxy-alpha-D-glucose = dTDP-4-dehydro-beta-L-rhamnose</text>
        <dbReference type="Rhea" id="RHEA:16969"/>
        <dbReference type="ChEBI" id="CHEBI:57649"/>
        <dbReference type="ChEBI" id="CHEBI:62830"/>
        <dbReference type="EC" id="5.1.3.13"/>
    </reaction>
</comment>
<sequence length="188" mass="20863">MEFHDTGLLGCRRIELTKLGDARGYFARTFCRETFLARGLNPEINQSSISFSAKRGTLRGLHFQAAPVMEDKLVRCLQGTIFDVMVDLRPGSPSYGRWYGTELDAQAGTQLYAPQGFAHGFQALTENVVVAYNIGQTYVAEKTAGVRWDDPGIGVNWPLVPSDLSPRDQNLPLLADLDPAQLIRFEDP</sequence>
<dbReference type="RefSeq" id="WP_158979914.1">
    <property type="nucleotide sequence ID" value="NZ_WSFO01000007.1"/>
</dbReference>
<comment type="pathway">
    <text evidence="7">Carbohydrate biosynthesis; dTDP-L-rhamnose biosynthesis.</text>
</comment>
<accession>A0A6A4RJ56</accession>
<gene>
    <name evidence="8" type="primary">rfbC</name>
    <name evidence="8" type="ORF">GP644_12865</name>
</gene>
<keyword evidence="7 8" id="KW-0413">Isomerase</keyword>
<dbReference type="InterPro" id="IPR014710">
    <property type="entry name" value="RmlC-like_jellyroll"/>
</dbReference>
<dbReference type="UniPathway" id="UPA00124"/>
<feature type="active site" description="Proton donor" evidence="5">
    <location>
        <position position="132"/>
    </location>
</feature>
<proteinExistence type="inferred from homology"/>
<dbReference type="SUPFAM" id="SSF51182">
    <property type="entry name" value="RmlC-like cupins"/>
    <property type="match status" value="1"/>
</dbReference>
<evidence type="ECO:0000313" key="9">
    <source>
        <dbReference type="Proteomes" id="UP000441586"/>
    </source>
</evidence>
<feature type="active site" description="Proton acceptor" evidence="5">
    <location>
        <position position="62"/>
    </location>
</feature>
<evidence type="ECO:0000256" key="2">
    <source>
        <dbReference type="ARBA" id="ARBA00001997"/>
    </source>
</evidence>
<evidence type="ECO:0000256" key="4">
    <source>
        <dbReference type="ARBA" id="ARBA00019595"/>
    </source>
</evidence>
<dbReference type="EC" id="5.1.3.13" evidence="3 7"/>
<protein>
    <recommendedName>
        <fullName evidence="4 7">dTDP-4-dehydrorhamnose 3,5-epimerase</fullName>
        <ecNumber evidence="3 7">5.1.3.13</ecNumber>
    </recommendedName>
    <alternativeName>
        <fullName evidence="7">Thymidine diphospho-4-keto-rhamnose 3,5-epimerase</fullName>
    </alternativeName>
</protein>
<dbReference type="PANTHER" id="PTHR21047:SF2">
    <property type="entry name" value="THYMIDINE DIPHOSPHO-4-KETO-RHAMNOSE 3,5-EPIMERASE"/>
    <property type="match status" value="1"/>
</dbReference>
<evidence type="ECO:0000256" key="5">
    <source>
        <dbReference type="PIRSR" id="PIRSR600888-1"/>
    </source>
</evidence>